<keyword evidence="3" id="KW-1185">Reference proteome</keyword>
<proteinExistence type="predicted"/>
<reference evidence="2 3" key="1">
    <citation type="submission" date="2017-11" db="EMBL/GenBank/DDBJ databases">
        <title>De novo assembly and phasing of dikaryotic genomes from two isolates of Puccinia coronata f. sp. avenae, the causal agent of oat crown rust.</title>
        <authorList>
            <person name="Miller M.E."/>
            <person name="Zhang Y."/>
            <person name="Omidvar V."/>
            <person name="Sperschneider J."/>
            <person name="Schwessinger B."/>
            <person name="Raley C."/>
            <person name="Palmer J.M."/>
            <person name="Garnica D."/>
            <person name="Upadhyaya N."/>
            <person name="Rathjen J."/>
            <person name="Taylor J.M."/>
            <person name="Park R.F."/>
            <person name="Dodds P.N."/>
            <person name="Hirsch C.D."/>
            <person name="Kianian S.F."/>
            <person name="Figueroa M."/>
        </authorList>
    </citation>
    <scope>NUCLEOTIDE SEQUENCE [LARGE SCALE GENOMIC DNA]</scope>
    <source>
        <strain evidence="2">12NC29</strain>
    </source>
</reference>
<evidence type="ECO:0000256" key="1">
    <source>
        <dbReference type="SAM" id="MobiDB-lite"/>
    </source>
</evidence>
<sequence length="123" mass="13343">MPIPDVPPSTSCSSKTTSVPSLSHHRTCTLDHHHSSRPCTKPGSLIISLFFSLYHSLPKLGSLAVYILYCCALLRPVLAKTGSSLLSPSVGPYRLPLYLIVFPLEPSQALLVDLLVPYGTSRL</sequence>
<accession>A0A2N5UYR7</accession>
<name>A0A2N5UYR7_9BASI</name>
<evidence type="ECO:0000313" key="2">
    <source>
        <dbReference type="EMBL" id="PLW42902.1"/>
    </source>
</evidence>
<protein>
    <submittedName>
        <fullName evidence="2">Uncharacterized protein</fullName>
    </submittedName>
</protein>
<comment type="caution">
    <text evidence="2">The sequence shown here is derived from an EMBL/GenBank/DDBJ whole genome shotgun (WGS) entry which is preliminary data.</text>
</comment>
<organism evidence="2 3">
    <name type="scientific">Puccinia coronata f. sp. avenae</name>
    <dbReference type="NCBI Taxonomy" id="200324"/>
    <lineage>
        <taxon>Eukaryota</taxon>
        <taxon>Fungi</taxon>
        <taxon>Dikarya</taxon>
        <taxon>Basidiomycota</taxon>
        <taxon>Pucciniomycotina</taxon>
        <taxon>Pucciniomycetes</taxon>
        <taxon>Pucciniales</taxon>
        <taxon>Pucciniaceae</taxon>
        <taxon>Puccinia</taxon>
    </lineage>
</organism>
<dbReference type="EMBL" id="PGCJ01000153">
    <property type="protein sequence ID" value="PLW42902.1"/>
    <property type="molecule type" value="Genomic_DNA"/>
</dbReference>
<feature type="compositionally biased region" description="Low complexity" evidence="1">
    <location>
        <begin position="8"/>
        <end position="20"/>
    </location>
</feature>
<dbReference type="Proteomes" id="UP000235388">
    <property type="component" value="Unassembled WGS sequence"/>
</dbReference>
<dbReference type="AlphaFoldDB" id="A0A2N5UYR7"/>
<evidence type="ECO:0000313" key="3">
    <source>
        <dbReference type="Proteomes" id="UP000235388"/>
    </source>
</evidence>
<gene>
    <name evidence="2" type="ORF">PCANC_17761</name>
</gene>
<feature type="region of interest" description="Disordered" evidence="1">
    <location>
        <begin position="1"/>
        <end position="20"/>
    </location>
</feature>